<dbReference type="PANTHER" id="PTHR36091:SF1">
    <property type="entry name" value="ALTERED INHERITANCE OF MITOCHONDRIA PROTEIN 9, MITOCHONDRIAL"/>
    <property type="match status" value="1"/>
</dbReference>
<dbReference type="OrthoDB" id="10003767at2759"/>
<evidence type="ECO:0000313" key="2">
    <source>
        <dbReference type="Proteomes" id="UP000258309"/>
    </source>
</evidence>
<evidence type="ECO:0008006" key="3">
    <source>
        <dbReference type="Google" id="ProtNLM"/>
    </source>
</evidence>
<dbReference type="PANTHER" id="PTHR36091">
    <property type="entry name" value="ALTERED INHERITANCE OF MITOCHONDRIA PROTEIN 9, MITOCHONDRIAL"/>
    <property type="match status" value="1"/>
</dbReference>
<dbReference type="EMBL" id="NCSJ02000199">
    <property type="protein sequence ID" value="RFU27578.1"/>
    <property type="molecule type" value="Genomic_DNA"/>
</dbReference>
<name>A0A3E2H2D9_SCYLI</name>
<evidence type="ECO:0000313" key="1">
    <source>
        <dbReference type="EMBL" id="RFU27578.1"/>
    </source>
</evidence>
<comment type="caution">
    <text evidence="1">The sequence shown here is derived from an EMBL/GenBank/DDBJ whole genome shotgun (WGS) entry which is preliminary data.</text>
</comment>
<keyword evidence="2" id="KW-1185">Reference proteome</keyword>
<organism evidence="1 2">
    <name type="scientific">Scytalidium lignicola</name>
    <name type="common">Hyphomycete</name>
    <dbReference type="NCBI Taxonomy" id="5539"/>
    <lineage>
        <taxon>Eukaryota</taxon>
        <taxon>Fungi</taxon>
        <taxon>Dikarya</taxon>
        <taxon>Ascomycota</taxon>
        <taxon>Pezizomycotina</taxon>
        <taxon>Leotiomycetes</taxon>
        <taxon>Leotiomycetes incertae sedis</taxon>
        <taxon>Scytalidium</taxon>
    </lineage>
</organism>
<sequence length="227" mass="25934">MFFDDGRSEVDIDRGPSTRNTVEEYISATAYREIACINKYKIFPRSQGIFSGPGQYKPTVTAQALSTQQLSQSRKIPPPKRQEPSLFHTMARRFTHPDNIFVDPDNPTKIVGIIDWIRETLGQQMTGLSGSIFSDGEPLVQSKWMEVVGSDVMADVECPLVFIGEERKKIDADVALWKEGVELMDILREQVRAYAGWDGWVSHDDYEPVKERVRLCRERFLLEMAET</sequence>
<dbReference type="Proteomes" id="UP000258309">
    <property type="component" value="Unassembled WGS sequence"/>
</dbReference>
<gene>
    <name evidence="1" type="ORF">B7463_g8758</name>
</gene>
<dbReference type="AlphaFoldDB" id="A0A3E2H2D9"/>
<proteinExistence type="predicted"/>
<dbReference type="GO" id="GO:0005739">
    <property type="term" value="C:mitochondrion"/>
    <property type="evidence" value="ECO:0007669"/>
    <property type="project" value="TreeGrafter"/>
</dbReference>
<accession>A0A3E2H2D9</accession>
<feature type="non-terminal residue" evidence="1">
    <location>
        <position position="227"/>
    </location>
</feature>
<dbReference type="STRING" id="5539.A0A3E2H2D9"/>
<reference evidence="1 2" key="1">
    <citation type="submission" date="2018-05" db="EMBL/GenBank/DDBJ databases">
        <title>Draft genome sequence of Scytalidium lignicola DSM 105466, a ubiquitous saprotrophic fungus.</title>
        <authorList>
            <person name="Buettner E."/>
            <person name="Gebauer A.M."/>
            <person name="Hofrichter M."/>
            <person name="Liers C."/>
            <person name="Kellner H."/>
        </authorList>
    </citation>
    <scope>NUCLEOTIDE SEQUENCE [LARGE SCALE GENOMIC DNA]</scope>
    <source>
        <strain evidence="1 2">DSM 105466</strain>
    </source>
</reference>
<feature type="non-terminal residue" evidence="1">
    <location>
        <position position="1"/>
    </location>
</feature>
<dbReference type="InterPro" id="IPR051035">
    <property type="entry name" value="Mito_inheritance_9"/>
</dbReference>
<protein>
    <recommendedName>
        <fullName evidence="3">Aminoglycoside phosphotransferase domain-containing protein</fullName>
    </recommendedName>
</protein>